<comment type="caution">
    <text evidence="1">The sequence shown here is derived from an EMBL/GenBank/DDBJ whole genome shotgun (WGS) entry which is preliminary data.</text>
</comment>
<dbReference type="Proteomes" id="UP000010931">
    <property type="component" value="Unassembled WGS sequence"/>
</dbReference>
<keyword evidence="2" id="KW-1185">Reference proteome</keyword>
<dbReference type="STRING" id="85558.T45_00361"/>
<proteinExistence type="predicted"/>
<evidence type="ECO:0008006" key="3">
    <source>
        <dbReference type="Google" id="ProtNLM"/>
    </source>
</evidence>
<reference evidence="1 2" key="1">
    <citation type="journal article" date="2011" name="Plasmid">
        <title>Streptomyces turgidiscabies Car8 contains a modular pathogenicity island that shares virulence genes with other actinobacterial plant pathogens.</title>
        <authorList>
            <person name="Huguet-Tapia J.C."/>
            <person name="Badger J.H."/>
            <person name="Loria R."/>
            <person name="Pettis G.S."/>
        </authorList>
    </citation>
    <scope>NUCLEOTIDE SEQUENCE [LARGE SCALE GENOMIC DNA]</scope>
    <source>
        <strain evidence="1 2">Car8</strain>
    </source>
</reference>
<organism evidence="1 2">
    <name type="scientific">Streptomyces turgidiscabies (strain Car8)</name>
    <dbReference type="NCBI Taxonomy" id="698760"/>
    <lineage>
        <taxon>Bacteria</taxon>
        <taxon>Bacillati</taxon>
        <taxon>Actinomycetota</taxon>
        <taxon>Actinomycetes</taxon>
        <taxon>Kitasatosporales</taxon>
        <taxon>Streptomycetaceae</taxon>
        <taxon>Streptomyces</taxon>
    </lineage>
</organism>
<dbReference type="PATRIC" id="fig|698760.3.peg.9564"/>
<evidence type="ECO:0000313" key="1">
    <source>
        <dbReference type="EMBL" id="ELP61512.1"/>
    </source>
</evidence>
<gene>
    <name evidence="1" type="ORF">STRTUCAR8_03684</name>
</gene>
<dbReference type="EMBL" id="AEJB01000681">
    <property type="protein sequence ID" value="ELP61512.1"/>
    <property type="molecule type" value="Genomic_DNA"/>
</dbReference>
<dbReference type="AlphaFoldDB" id="L7ER63"/>
<accession>L7ER63</accession>
<evidence type="ECO:0000313" key="2">
    <source>
        <dbReference type="Proteomes" id="UP000010931"/>
    </source>
</evidence>
<sequence length="278" mass="30396">MAYEFPPLTPGDAATVAARVAAVLEDAWQRLAAEQSAVIDAIGDNSRSRMVTDRLAQFQAAITDFQRRVDTEAKAFVARQLPHLYEEGARAAARTVGGQFSWTLIHREALQSLASDSYADFLRRSEEEQRMAAQFYRAVREAARREVPLLAAGNTTALQAAKGLADRLAVEHQLRTVIYRNGAHVPVRAWAESATLAKSAVAYNAGTLNRARESGVQWMEVFDGADCGWTSHKDTDKANGTLRTVEEAGAWPISHPRCRRAFGARPDVGATAGPVHRP</sequence>
<name>L7ER63_STRT8</name>
<protein>
    <recommendedName>
        <fullName evidence="3">Phage head morphogenesis domain-containing protein</fullName>
    </recommendedName>
</protein>